<proteinExistence type="predicted"/>
<dbReference type="AlphaFoldDB" id="M4ZF81"/>
<dbReference type="EMBL" id="AP012603">
    <property type="protein sequence ID" value="BAM92141.1"/>
    <property type="molecule type" value="Genomic_DNA"/>
</dbReference>
<name>M4ZF81_9BRAD</name>
<feature type="chain" id="PRO_5004061879" evidence="1">
    <location>
        <begin position="23"/>
        <end position="176"/>
    </location>
</feature>
<dbReference type="GeneID" id="301821084"/>
<evidence type="ECO:0000313" key="3">
    <source>
        <dbReference type="Proteomes" id="UP000011841"/>
    </source>
</evidence>
<accession>M4ZF81</accession>
<keyword evidence="1" id="KW-0732">Signal</keyword>
<reference evidence="2 3" key="1">
    <citation type="journal article" date="2013" name="Appl. Environ. Microbiol.">
        <title>Genome analysis suggests that the soil oligotrophic bacterium Agromonas oligotrophica (Bradyrhizobium oligotrophicum) is a nitrogen-fixing symbiont of Aeschynomene indica.</title>
        <authorList>
            <person name="Okubo T."/>
            <person name="Fukushima S."/>
            <person name="Itakura M."/>
            <person name="Oshima K."/>
            <person name="Longtonglang A."/>
            <person name="Teaumroong N."/>
            <person name="Mitsui H."/>
            <person name="Hattori M."/>
            <person name="Hattori R."/>
            <person name="Hattori T."/>
            <person name="Minamisawa K."/>
        </authorList>
    </citation>
    <scope>NUCLEOTIDE SEQUENCE [LARGE SCALE GENOMIC DNA]</scope>
    <source>
        <strain evidence="2 3">S58</strain>
    </source>
</reference>
<evidence type="ECO:0000256" key="1">
    <source>
        <dbReference type="SAM" id="SignalP"/>
    </source>
</evidence>
<organism evidence="2 3">
    <name type="scientific">Bradyrhizobium oligotrophicum S58</name>
    <dbReference type="NCBI Taxonomy" id="1245469"/>
    <lineage>
        <taxon>Bacteria</taxon>
        <taxon>Pseudomonadati</taxon>
        <taxon>Pseudomonadota</taxon>
        <taxon>Alphaproteobacteria</taxon>
        <taxon>Hyphomicrobiales</taxon>
        <taxon>Nitrobacteraceae</taxon>
        <taxon>Bradyrhizobium</taxon>
    </lineage>
</organism>
<evidence type="ECO:0000313" key="2">
    <source>
        <dbReference type="EMBL" id="BAM92141.1"/>
    </source>
</evidence>
<dbReference type="HOGENOM" id="CLU_1522359_0_0_5"/>
<dbReference type="RefSeq" id="WP_015669225.1">
    <property type="nucleotide sequence ID" value="NC_020453.1"/>
</dbReference>
<dbReference type="Proteomes" id="UP000011841">
    <property type="component" value="Chromosome"/>
</dbReference>
<dbReference type="STRING" id="1245469.S58_61670"/>
<protein>
    <submittedName>
        <fullName evidence="2">Uncharacterized protein</fullName>
    </submittedName>
</protein>
<gene>
    <name evidence="2" type="ORF">S58_61670</name>
</gene>
<dbReference type="KEGG" id="aol:S58_61670"/>
<feature type="signal peptide" evidence="1">
    <location>
        <begin position="1"/>
        <end position="22"/>
    </location>
</feature>
<keyword evidence="3" id="KW-1185">Reference proteome</keyword>
<sequence>MSNFSWLWCIALVASALAPAKAQDQKTLGPCSPAIGGVQGNVSVTCLTDAHRIRIAKLVARIECDENRCDVRELKKFIEANCERVVSLDVSIYKLGHSKIYSEKFGNFLSLPRLAITFDEDRQRVKFQSNSLFNFYGYYFLVCQYNLDNTFSEGGAIHLTWIDRRDIALSDKYETR</sequence>